<dbReference type="AlphaFoldDB" id="A0A0F9PNB9"/>
<proteinExistence type="predicted"/>
<name>A0A0F9PNB9_9ZZZZ</name>
<reference evidence="1" key="1">
    <citation type="journal article" date="2015" name="Nature">
        <title>Complex archaea that bridge the gap between prokaryotes and eukaryotes.</title>
        <authorList>
            <person name="Spang A."/>
            <person name="Saw J.H."/>
            <person name="Jorgensen S.L."/>
            <person name="Zaremba-Niedzwiedzka K."/>
            <person name="Martijn J."/>
            <person name="Lind A.E."/>
            <person name="van Eijk R."/>
            <person name="Schleper C."/>
            <person name="Guy L."/>
            <person name="Ettema T.J."/>
        </authorList>
    </citation>
    <scope>NUCLEOTIDE SEQUENCE</scope>
</reference>
<gene>
    <name evidence="1" type="ORF">LCGC14_1195830</name>
</gene>
<accession>A0A0F9PNB9</accession>
<comment type="caution">
    <text evidence="1">The sequence shown here is derived from an EMBL/GenBank/DDBJ whole genome shotgun (WGS) entry which is preliminary data.</text>
</comment>
<dbReference type="EMBL" id="LAZR01006106">
    <property type="protein sequence ID" value="KKM94687.1"/>
    <property type="molecule type" value="Genomic_DNA"/>
</dbReference>
<evidence type="ECO:0000313" key="1">
    <source>
        <dbReference type="EMBL" id="KKM94687.1"/>
    </source>
</evidence>
<sequence>MKRTKFTEKRKRIVARPLPKPKKMRRTKFPEIYVVMIKGIHDKFYINPKFCQRGVPYKMTRIAAQCLVQEMNYTYCGTLFYYKIFE</sequence>
<protein>
    <submittedName>
        <fullName evidence="1">Uncharacterized protein</fullName>
    </submittedName>
</protein>
<organism evidence="1">
    <name type="scientific">marine sediment metagenome</name>
    <dbReference type="NCBI Taxonomy" id="412755"/>
    <lineage>
        <taxon>unclassified sequences</taxon>
        <taxon>metagenomes</taxon>
        <taxon>ecological metagenomes</taxon>
    </lineage>
</organism>